<gene>
    <name evidence="3" type="ORF">PSTT_14410</name>
</gene>
<evidence type="ECO:0000256" key="1">
    <source>
        <dbReference type="SAM" id="Phobius"/>
    </source>
</evidence>
<evidence type="ECO:0000313" key="4">
    <source>
        <dbReference type="Proteomes" id="UP000239156"/>
    </source>
</evidence>
<evidence type="ECO:0000313" key="3">
    <source>
        <dbReference type="EMBL" id="POV98468.1"/>
    </source>
</evidence>
<evidence type="ECO:0008006" key="5">
    <source>
        <dbReference type="Google" id="ProtNLM"/>
    </source>
</evidence>
<organism evidence="3 4">
    <name type="scientific">Puccinia striiformis</name>
    <dbReference type="NCBI Taxonomy" id="27350"/>
    <lineage>
        <taxon>Eukaryota</taxon>
        <taxon>Fungi</taxon>
        <taxon>Dikarya</taxon>
        <taxon>Basidiomycota</taxon>
        <taxon>Pucciniomycotina</taxon>
        <taxon>Pucciniomycetes</taxon>
        <taxon>Pucciniales</taxon>
        <taxon>Pucciniaceae</taxon>
        <taxon>Puccinia</taxon>
    </lineage>
</organism>
<feature type="signal peptide" evidence="2">
    <location>
        <begin position="1"/>
        <end position="19"/>
    </location>
</feature>
<dbReference type="GO" id="GO:0035838">
    <property type="term" value="C:growing cell tip"/>
    <property type="evidence" value="ECO:0007669"/>
    <property type="project" value="TreeGrafter"/>
</dbReference>
<feature type="chain" id="PRO_5015398181" description="Pali-domain-containing protein" evidence="2">
    <location>
        <begin position="20"/>
        <end position="262"/>
    </location>
</feature>
<name>A0A2S4UMD0_9BASI</name>
<sequence>MQAVTVVFGSLSFLFLLTATVLMIASNCTVPTSDEIYFMRTTLSAALTREVLNLIPPSVAVFERITVRIGLLGYCINDTCTEYHLGYRLPALLMGGPIGLDFLSRETTTALVINPIFTAFSAACLVAFLLSIFLNKPAIVFVLLILNTIIGLICLIIDFTIFVRAYWLIRYSETAILGLVGVEYGSALWLMLASVILTILSTLFFAFTLRRGDDSRSKKAKRTADVTKDHENHRPLNLLGRAQRLTQRLLTFSTREPSYHLP</sequence>
<keyword evidence="4" id="KW-1185">Reference proteome</keyword>
<keyword evidence="1" id="KW-1133">Transmembrane helix</keyword>
<dbReference type="PANTHER" id="PTHR28013">
    <property type="entry name" value="PROTEIN DCV1-RELATED"/>
    <property type="match status" value="1"/>
</dbReference>
<keyword evidence="1" id="KW-0472">Membrane</keyword>
<dbReference type="PANTHER" id="PTHR28013:SF4">
    <property type="entry name" value="MARVEL DOMAIN-CONTAINING PROTEIN"/>
    <property type="match status" value="1"/>
</dbReference>
<protein>
    <recommendedName>
        <fullName evidence="5">Pali-domain-containing protein</fullName>
    </recommendedName>
</protein>
<dbReference type="GO" id="GO:0032153">
    <property type="term" value="C:cell division site"/>
    <property type="evidence" value="ECO:0007669"/>
    <property type="project" value="TreeGrafter"/>
</dbReference>
<dbReference type="InterPro" id="IPR009571">
    <property type="entry name" value="SUR7/Rim9-like_fungi"/>
</dbReference>
<comment type="caution">
    <text evidence="3">The sequence shown here is derived from an EMBL/GenBank/DDBJ whole genome shotgun (WGS) entry which is preliminary data.</text>
</comment>
<keyword evidence="2" id="KW-0732">Signal</keyword>
<dbReference type="Proteomes" id="UP000239156">
    <property type="component" value="Unassembled WGS sequence"/>
</dbReference>
<reference evidence="3" key="1">
    <citation type="submission" date="2017-12" db="EMBL/GenBank/DDBJ databases">
        <title>Gene loss provides genomic basis for host adaptation in cereal stripe rust fungi.</title>
        <authorList>
            <person name="Xia C."/>
        </authorList>
    </citation>
    <scope>NUCLEOTIDE SEQUENCE [LARGE SCALE GENOMIC DNA]</scope>
    <source>
        <strain evidence="3">93-210</strain>
    </source>
</reference>
<dbReference type="InterPro" id="IPR051380">
    <property type="entry name" value="pH-response_reg_palI/RIM9"/>
</dbReference>
<dbReference type="VEuPathDB" id="FungiDB:PSTT_14410"/>
<dbReference type="GO" id="GO:0005886">
    <property type="term" value="C:plasma membrane"/>
    <property type="evidence" value="ECO:0007669"/>
    <property type="project" value="InterPro"/>
</dbReference>
<dbReference type="EMBL" id="PKSL01000226">
    <property type="protein sequence ID" value="POV98468.1"/>
    <property type="molecule type" value="Genomic_DNA"/>
</dbReference>
<feature type="transmembrane region" description="Helical" evidence="1">
    <location>
        <begin position="141"/>
        <end position="167"/>
    </location>
</feature>
<evidence type="ECO:0000256" key="2">
    <source>
        <dbReference type="SAM" id="SignalP"/>
    </source>
</evidence>
<dbReference type="AlphaFoldDB" id="A0A2S4UMD0"/>
<proteinExistence type="predicted"/>
<keyword evidence="1" id="KW-0812">Transmembrane</keyword>
<dbReference type="Pfam" id="PF06687">
    <property type="entry name" value="SUR7"/>
    <property type="match status" value="1"/>
</dbReference>
<accession>A0A2S4UMD0</accession>
<feature type="transmembrane region" description="Helical" evidence="1">
    <location>
        <begin position="112"/>
        <end position="134"/>
    </location>
</feature>
<dbReference type="VEuPathDB" id="FungiDB:PSHT_10127"/>
<feature type="transmembrane region" description="Helical" evidence="1">
    <location>
        <begin position="187"/>
        <end position="209"/>
    </location>
</feature>